<dbReference type="STRING" id="588898.BB347_12065"/>
<reference evidence="2 5" key="1">
    <citation type="submission" date="2017-01" db="EMBL/GenBank/DDBJ databases">
        <title>Complete genome sequence of Haloterrigena daqingensis type strain (JX313T).</title>
        <authorList>
            <person name="Shuang W."/>
        </authorList>
    </citation>
    <scope>NUCLEOTIDE SEQUENCE [LARGE SCALE GENOMIC DNA]</scope>
    <source>
        <strain evidence="2 5">JX313</strain>
    </source>
</reference>
<dbReference type="Proteomes" id="UP000185687">
    <property type="component" value="Unassembled WGS sequence"/>
</dbReference>
<dbReference type="Pfam" id="PF01261">
    <property type="entry name" value="AP_endonuc_2"/>
    <property type="match status" value="1"/>
</dbReference>
<evidence type="ECO:0000313" key="5">
    <source>
        <dbReference type="Proteomes" id="UP000187321"/>
    </source>
</evidence>
<evidence type="ECO:0000259" key="1">
    <source>
        <dbReference type="Pfam" id="PF01261"/>
    </source>
</evidence>
<keyword evidence="3" id="KW-0413">Isomerase</keyword>
<dbReference type="KEGG" id="hda:BB347_12065"/>
<dbReference type="InterPro" id="IPR013022">
    <property type="entry name" value="Xyl_isomerase-like_TIM-brl"/>
</dbReference>
<dbReference type="RefSeq" id="WP_076584355.1">
    <property type="nucleotide sequence ID" value="NZ_CP019327.1"/>
</dbReference>
<feature type="domain" description="Xylose isomerase-like TIM barrel" evidence="1">
    <location>
        <begin position="20"/>
        <end position="280"/>
    </location>
</feature>
<dbReference type="EMBL" id="CP019327">
    <property type="protein sequence ID" value="APX97288.1"/>
    <property type="molecule type" value="Genomic_DNA"/>
</dbReference>
<dbReference type="InterPro" id="IPR050312">
    <property type="entry name" value="IolE/XylAMocC-like"/>
</dbReference>
<name>A0A1N7G8U1_9EURY</name>
<evidence type="ECO:0000313" key="2">
    <source>
        <dbReference type="EMBL" id="APX97288.1"/>
    </source>
</evidence>
<dbReference type="AlphaFoldDB" id="A0A1N7G8U1"/>
<dbReference type="InterPro" id="IPR036237">
    <property type="entry name" value="Xyl_isomerase-like_sf"/>
</dbReference>
<gene>
    <name evidence="2" type="ORF">BB347_12065</name>
    <name evidence="3" type="ORF">SAMN05421809_3812</name>
</gene>
<evidence type="ECO:0000313" key="3">
    <source>
        <dbReference type="EMBL" id="SIS09003.1"/>
    </source>
</evidence>
<keyword evidence="4" id="KW-1185">Reference proteome</keyword>
<protein>
    <submittedName>
        <fullName evidence="3">Sugar phosphate isomerase/epimerase</fullName>
    </submittedName>
    <submittedName>
        <fullName evidence="2">Xylose isomerase</fullName>
    </submittedName>
</protein>
<accession>A0A1N7G8U1</accession>
<dbReference type="Proteomes" id="UP000187321">
    <property type="component" value="Chromosome"/>
</dbReference>
<sequence>MVDLAFSTNAYTRHSLPTAIRRIADHGYAGVELLGDDPHAYFPEFTETDRENLLEALEETDLAVSNVNANTAMGYYDDAPPSAFFEPSIIRADADAREWRVEYTKRAIDLADTVDAPAVCLATGRPLPGTMPEVAREHLLESLSSILDYADARGVAVGIEYEPELLIENTDEVLDLLEEVDRERLGINLDVGHAAVYGEDVAESIRHSAGSITGIHLEDIVGGRRGKHYHRIPGKGDLDFRAIFDALDDVGYDGFATLELYTYPDEPDRAARDAYEALEAYV</sequence>
<reference evidence="3 4" key="2">
    <citation type="submission" date="2017-01" db="EMBL/GenBank/DDBJ databases">
        <authorList>
            <person name="Mah S.A."/>
            <person name="Swanson W.J."/>
            <person name="Moy G.W."/>
            <person name="Vacquier V.D."/>
        </authorList>
    </citation>
    <scope>NUCLEOTIDE SEQUENCE [LARGE SCALE GENOMIC DNA]</scope>
    <source>
        <strain evidence="3 4">CGMCC 1.8909</strain>
    </source>
</reference>
<evidence type="ECO:0000313" key="4">
    <source>
        <dbReference type="Proteomes" id="UP000185687"/>
    </source>
</evidence>
<dbReference type="SUPFAM" id="SSF51658">
    <property type="entry name" value="Xylose isomerase-like"/>
    <property type="match status" value="1"/>
</dbReference>
<dbReference type="PANTHER" id="PTHR12110">
    <property type="entry name" value="HYDROXYPYRUVATE ISOMERASE"/>
    <property type="match status" value="1"/>
</dbReference>
<dbReference type="GeneID" id="30956690"/>
<dbReference type="PANTHER" id="PTHR12110:SF21">
    <property type="entry name" value="XYLOSE ISOMERASE-LIKE TIM BARREL DOMAIN-CONTAINING PROTEIN"/>
    <property type="match status" value="1"/>
</dbReference>
<dbReference type="OrthoDB" id="372143at2157"/>
<proteinExistence type="predicted"/>
<dbReference type="GO" id="GO:0016853">
    <property type="term" value="F:isomerase activity"/>
    <property type="evidence" value="ECO:0007669"/>
    <property type="project" value="UniProtKB-KW"/>
</dbReference>
<organism evidence="3 4">
    <name type="scientific">Natronorubrum daqingense</name>
    <dbReference type="NCBI Taxonomy" id="588898"/>
    <lineage>
        <taxon>Archaea</taxon>
        <taxon>Methanobacteriati</taxon>
        <taxon>Methanobacteriota</taxon>
        <taxon>Stenosarchaea group</taxon>
        <taxon>Halobacteria</taxon>
        <taxon>Halobacteriales</taxon>
        <taxon>Natrialbaceae</taxon>
        <taxon>Natronorubrum</taxon>
    </lineage>
</organism>
<dbReference type="EMBL" id="FTNP01000010">
    <property type="protein sequence ID" value="SIS09003.1"/>
    <property type="molecule type" value="Genomic_DNA"/>
</dbReference>
<dbReference type="Gene3D" id="3.20.20.150">
    <property type="entry name" value="Divalent-metal-dependent TIM barrel enzymes"/>
    <property type="match status" value="1"/>
</dbReference>